<protein>
    <submittedName>
        <fullName evidence="2">Uncharacterized protein</fullName>
    </submittedName>
</protein>
<dbReference type="InterPro" id="IPR027417">
    <property type="entry name" value="P-loop_NTPase"/>
</dbReference>
<organism evidence="2 3">
    <name type="scientific">Paramuricea clavata</name>
    <name type="common">Red gorgonian</name>
    <name type="synonym">Violescent sea-whip</name>
    <dbReference type="NCBI Taxonomy" id="317549"/>
    <lineage>
        <taxon>Eukaryota</taxon>
        <taxon>Metazoa</taxon>
        <taxon>Cnidaria</taxon>
        <taxon>Anthozoa</taxon>
        <taxon>Octocorallia</taxon>
        <taxon>Malacalcyonacea</taxon>
        <taxon>Plexauridae</taxon>
        <taxon>Paramuricea</taxon>
    </lineage>
</organism>
<gene>
    <name evidence="2" type="ORF">PACLA_8A080656</name>
</gene>
<proteinExistence type="predicted"/>
<sequence>MAEFKDEINCAKPRRSYLITYSQADLNKFPTRQSFAAAVCEVFTSERSKFRPQHWACCLENHADEGFHYHMALKLTGPKKWLECKRALKRKHGVVVNFSDHDGYYTAYRYISKSDENVYHSPNHPNLDEVGSPQTKNCQRTYRQRRANRQAATLTTTPQHDEEPESNPPTKKMKKLSNIDVSEFIHRHDIRDQTSFLAVANAQQEEGKKDLANYALSRSAKSLDELIQQTWRMKKAAAVLHRQKTSRMEIIREAAAGNCVEDCEGLWLRCAEEVLVNNKLHPILFAAAVRDLLMLGRGKYRNVMIVGPTNCGKTFLFKPLALLFDTFSNPAADKYAWVGADKAEIIWLNDFRWTRELIEWKSLLLLLEGDRVNLPAPKNHFAMDVCVHTDIPIFATSKDIIKYRGLYNAEDKSEDDMMASRWKVFRFTHSIPEREQRQITPCPHCFAKLVLLGEIS</sequence>
<feature type="region of interest" description="Disordered" evidence="1">
    <location>
        <begin position="119"/>
        <end position="176"/>
    </location>
</feature>
<name>A0A7D9DQ62_PARCT</name>
<dbReference type="AlphaFoldDB" id="A0A7D9DQ62"/>
<evidence type="ECO:0000313" key="3">
    <source>
        <dbReference type="Proteomes" id="UP001152795"/>
    </source>
</evidence>
<feature type="compositionally biased region" description="Polar residues" evidence="1">
    <location>
        <begin position="132"/>
        <end position="141"/>
    </location>
</feature>
<reference evidence="2" key="1">
    <citation type="submission" date="2020-04" db="EMBL/GenBank/DDBJ databases">
        <authorList>
            <person name="Alioto T."/>
            <person name="Alioto T."/>
            <person name="Gomez Garrido J."/>
        </authorList>
    </citation>
    <scope>NUCLEOTIDE SEQUENCE</scope>
    <source>
        <strain evidence="2">A484AB</strain>
    </source>
</reference>
<dbReference type="Gene3D" id="3.40.1310.20">
    <property type="match status" value="1"/>
</dbReference>
<dbReference type="SUPFAM" id="SSF52540">
    <property type="entry name" value="P-loop containing nucleoside triphosphate hydrolases"/>
    <property type="match status" value="1"/>
</dbReference>
<dbReference type="EMBL" id="CACRXK020001340">
    <property type="protein sequence ID" value="CAB3988548.1"/>
    <property type="molecule type" value="Genomic_DNA"/>
</dbReference>
<accession>A0A7D9DQ62</accession>
<comment type="caution">
    <text evidence="2">The sequence shown here is derived from an EMBL/GenBank/DDBJ whole genome shotgun (WGS) entry which is preliminary data.</text>
</comment>
<dbReference type="Gene3D" id="3.40.50.300">
    <property type="entry name" value="P-loop containing nucleotide triphosphate hydrolases"/>
    <property type="match status" value="1"/>
</dbReference>
<dbReference type="Proteomes" id="UP001152795">
    <property type="component" value="Unassembled WGS sequence"/>
</dbReference>
<evidence type="ECO:0000256" key="1">
    <source>
        <dbReference type="SAM" id="MobiDB-lite"/>
    </source>
</evidence>
<evidence type="ECO:0000313" key="2">
    <source>
        <dbReference type="EMBL" id="CAB3988548.1"/>
    </source>
</evidence>
<keyword evidence="3" id="KW-1185">Reference proteome</keyword>